<dbReference type="InterPro" id="IPR012394">
    <property type="entry name" value="Aldehyde_DH_NAD(P)"/>
</dbReference>
<dbReference type="PROSITE" id="PS00687">
    <property type="entry name" value="ALDEHYDE_DEHYDR_GLU"/>
    <property type="match status" value="1"/>
</dbReference>
<evidence type="ECO:0000256" key="5">
    <source>
        <dbReference type="PIRSR" id="PIRSR036492-1"/>
    </source>
</evidence>
<keyword evidence="2 4" id="KW-0560">Oxidoreductase</keyword>
<evidence type="ECO:0000256" key="4">
    <source>
        <dbReference type="PIRNR" id="PIRNR036492"/>
    </source>
</evidence>
<dbReference type="Gene3D" id="3.40.309.10">
    <property type="entry name" value="Aldehyde Dehydrogenase, Chain A, domain 2"/>
    <property type="match status" value="1"/>
</dbReference>
<dbReference type="FunFam" id="3.40.309.10:FF:000025">
    <property type="entry name" value="Aldehyde dehydrogenase"/>
    <property type="match status" value="1"/>
</dbReference>
<protein>
    <recommendedName>
        <fullName evidence="4">Aldehyde dehydrogenase</fullName>
    </recommendedName>
</protein>
<organism evidence="9 10">
    <name type="scientific">Athelia psychrophila</name>
    <dbReference type="NCBI Taxonomy" id="1759441"/>
    <lineage>
        <taxon>Eukaryota</taxon>
        <taxon>Fungi</taxon>
        <taxon>Dikarya</taxon>
        <taxon>Basidiomycota</taxon>
        <taxon>Agaricomycotina</taxon>
        <taxon>Agaricomycetes</taxon>
        <taxon>Agaricomycetidae</taxon>
        <taxon>Atheliales</taxon>
        <taxon>Atheliaceae</taxon>
        <taxon>Athelia</taxon>
    </lineage>
</organism>
<sequence length="534" mass="57836">MVELVYTPVEQIEQIRTDLRNGFNSKSLQNLAYRKSQVLQLAYLVQDNTQAFLDALKTDLHRPETESHLGDINNTIVNILKTYHSLEAWAAPEKAPFNYQFAAMSPTIRKEPKGTVLVISPFNYPVWLSLGPVAGAIAAGNTVLLKPSELTSAVSQLLADLVPKYIDADVFRVVNGAIPETSKILELQWDHILYTGSGNVGKIVALAAAKHLTPVTLELGGKSPVVIDPGCDLALTARRLLWGKFMNAGQSCIAPDYVLVPRAFQNTLVDALVNEYNRFYPSGAKESESFSRIIAGRHVERLRGMLGATKGTIVAGGEVDAGQKYVAPTIVRDVKSDDALMQDEIFGPILPIVPVDGLDDAIAFINSRDHPLALYVFSQSAGFKAKVFDNTQSGSCLANETLLQCGAHGLPFGGTGPSGSGQHIGKYSFDTFTHLRSTLDSPGWVDKLIGGRYPPYTAKKLKTLNALQLPSLPARPVKGATFKPNRTNGYGFSAKWTLALALAVAAVLVNSNLSANFKGVLPYLPGWVQSHLRI</sequence>
<dbReference type="PANTHER" id="PTHR43570:SF16">
    <property type="entry name" value="ALDEHYDE DEHYDROGENASE TYPE III, ISOFORM Q"/>
    <property type="match status" value="1"/>
</dbReference>
<dbReference type="OrthoDB" id="440325at2759"/>
<dbReference type="GO" id="GO:0005737">
    <property type="term" value="C:cytoplasm"/>
    <property type="evidence" value="ECO:0007669"/>
    <property type="project" value="TreeGrafter"/>
</dbReference>
<dbReference type="STRING" id="436010.A0A166H6P7"/>
<dbReference type="InterPro" id="IPR016163">
    <property type="entry name" value="Ald_DH_C"/>
</dbReference>
<dbReference type="Gene3D" id="3.40.605.10">
    <property type="entry name" value="Aldehyde Dehydrogenase, Chain A, domain 1"/>
    <property type="match status" value="1"/>
</dbReference>
<evidence type="ECO:0000259" key="8">
    <source>
        <dbReference type="Pfam" id="PF00171"/>
    </source>
</evidence>
<dbReference type="EMBL" id="KV417571">
    <property type="protein sequence ID" value="KZP18542.1"/>
    <property type="molecule type" value="Genomic_DNA"/>
</dbReference>
<dbReference type="InterPro" id="IPR016162">
    <property type="entry name" value="Ald_DH_N"/>
</dbReference>
<comment type="similarity">
    <text evidence="1 4 7">Belongs to the aldehyde dehydrogenase family.</text>
</comment>
<evidence type="ECO:0000256" key="3">
    <source>
        <dbReference type="ARBA" id="ARBA00023027"/>
    </source>
</evidence>
<name>A0A166H6P7_9AGAM</name>
<dbReference type="PROSITE" id="PS00070">
    <property type="entry name" value="ALDEHYDE_DEHYDR_CYS"/>
    <property type="match status" value="1"/>
</dbReference>
<evidence type="ECO:0000256" key="7">
    <source>
        <dbReference type="RuleBase" id="RU003345"/>
    </source>
</evidence>
<evidence type="ECO:0000256" key="1">
    <source>
        <dbReference type="ARBA" id="ARBA00009986"/>
    </source>
</evidence>
<dbReference type="GO" id="GO:0006081">
    <property type="term" value="P:aldehyde metabolic process"/>
    <property type="evidence" value="ECO:0007669"/>
    <property type="project" value="InterPro"/>
</dbReference>
<feature type="active site" evidence="5">
    <location>
        <position position="252"/>
    </location>
</feature>
<dbReference type="InterPro" id="IPR029510">
    <property type="entry name" value="Ald_DH_CS_GLU"/>
</dbReference>
<evidence type="ECO:0000313" key="10">
    <source>
        <dbReference type="Proteomes" id="UP000076532"/>
    </source>
</evidence>
<dbReference type="Proteomes" id="UP000076532">
    <property type="component" value="Unassembled WGS sequence"/>
</dbReference>
<accession>A0A166H6P7</accession>
<evidence type="ECO:0000313" key="9">
    <source>
        <dbReference type="EMBL" id="KZP18542.1"/>
    </source>
</evidence>
<keyword evidence="3" id="KW-0520">NAD</keyword>
<dbReference type="PIRSF" id="PIRSF036492">
    <property type="entry name" value="ALDH"/>
    <property type="match status" value="1"/>
</dbReference>
<proteinExistence type="inferred from homology"/>
<dbReference type="FunFam" id="3.40.605.10:FF:000004">
    <property type="entry name" value="Aldehyde dehydrogenase"/>
    <property type="match status" value="1"/>
</dbReference>
<dbReference type="InterPro" id="IPR016161">
    <property type="entry name" value="Ald_DH/histidinol_DH"/>
</dbReference>
<dbReference type="Pfam" id="PF00171">
    <property type="entry name" value="Aldedh"/>
    <property type="match status" value="1"/>
</dbReference>
<gene>
    <name evidence="9" type="ORF">FIBSPDRAFT_863563</name>
</gene>
<dbReference type="CDD" id="cd07135">
    <property type="entry name" value="ALDH_F14-YMR110C"/>
    <property type="match status" value="1"/>
</dbReference>
<dbReference type="SUPFAM" id="SSF53720">
    <property type="entry name" value="ALDH-like"/>
    <property type="match status" value="1"/>
</dbReference>
<feature type="active site" evidence="5 6">
    <location>
        <position position="218"/>
    </location>
</feature>
<evidence type="ECO:0000256" key="6">
    <source>
        <dbReference type="PROSITE-ProRule" id="PRU10007"/>
    </source>
</evidence>
<feature type="domain" description="Aldehyde dehydrogenase" evidence="8">
    <location>
        <begin position="10"/>
        <end position="436"/>
    </location>
</feature>
<keyword evidence="10" id="KW-1185">Reference proteome</keyword>
<dbReference type="PANTHER" id="PTHR43570">
    <property type="entry name" value="ALDEHYDE DEHYDROGENASE"/>
    <property type="match status" value="1"/>
</dbReference>
<dbReference type="InterPro" id="IPR016160">
    <property type="entry name" value="Ald_DH_CS_CYS"/>
</dbReference>
<dbReference type="AlphaFoldDB" id="A0A166H6P7"/>
<dbReference type="GO" id="GO:0004029">
    <property type="term" value="F:aldehyde dehydrogenase (NAD+) activity"/>
    <property type="evidence" value="ECO:0007669"/>
    <property type="project" value="TreeGrafter"/>
</dbReference>
<evidence type="ECO:0000256" key="2">
    <source>
        <dbReference type="ARBA" id="ARBA00023002"/>
    </source>
</evidence>
<dbReference type="InterPro" id="IPR015590">
    <property type="entry name" value="Aldehyde_DH_dom"/>
</dbReference>
<reference evidence="9 10" key="1">
    <citation type="journal article" date="2016" name="Mol. Biol. Evol.">
        <title>Comparative Genomics of Early-Diverging Mushroom-Forming Fungi Provides Insights into the Origins of Lignocellulose Decay Capabilities.</title>
        <authorList>
            <person name="Nagy L.G."/>
            <person name="Riley R."/>
            <person name="Tritt A."/>
            <person name="Adam C."/>
            <person name="Daum C."/>
            <person name="Floudas D."/>
            <person name="Sun H."/>
            <person name="Yadav J.S."/>
            <person name="Pangilinan J."/>
            <person name="Larsson K.H."/>
            <person name="Matsuura K."/>
            <person name="Barry K."/>
            <person name="Labutti K."/>
            <person name="Kuo R."/>
            <person name="Ohm R.A."/>
            <person name="Bhattacharya S.S."/>
            <person name="Shirouzu T."/>
            <person name="Yoshinaga Y."/>
            <person name="Martin F.M."/>
            <person name="Grigoriev I.V."/>
            <person name="Hibbett D.S."/>
        </authorList>
    </citation>
    <scope>NUCLEOTIDE SEQUENCE [LARGE SCALE GENOMIC DNA]</scope>
    <source>
        <strain evidence="9 10">CBS 109695</strain>
    </source>
</reference>